<proteinExistence type="inferred from homology"/>
<evidence type="ECO:0000313" key="3">
    <source>
        <dbReference type="EMBL" id="CAH2217348.1"/>
    </source>
</evidence>
<keyword evidence="4" id="KW-1185">Reference proteome</keyword>
<gene>
    <name evidence="3" type="primary">jg5657</name>
    <name evidence="3" type="ORF">PAEG_LOCUS5261</name>
</gene>
<dbReference type="Pfam" id="PF02192">
    <property type="entry name" value="PI3K_p85B"/>
    <property type="match status" value="1"/>
</dbReference>
<evidence type="ECO:0000313" key="4">
    <source>
        <dbReference type="Proteomes" id="UP000838756"/>
    </source>
</evidence>
<organism evidence="3 4">
    <name type="scientific">Pararge aegeria aegeria</name>
    <dbReference type="NCBI Taxonomy" id="348720"/>
    <lineage>
        <taxon>Eukaryota</taxon>
        <taxon>Metazoa</taxon>
        <taxon>Ecdysozoa</taxon>
        <taxon>Arthropoda</taxon>
        <taxon>Hexapoda</taxon>
        <taxon>Insecta</taxon>
        <taxon>Pterygota</taxon>
        <taxon>Neoptera</taxon>
        <taxon>Endopterygota</taxon>
        <taxon>Lepidoptera</taxon>
        <taxon>Glossata</taxon>
        <taxon>Ditrysia</taxon>
        <taxon>Papilionoidea</taxon>
        <taxon>Nymphalidae</taxon>
        <taxon>Satyrinae</taxon>
        <taxon>Satyrini</taxon>
        <taxon>Parargina</taxon>
        <taxon>Pararge</taxon>
    </lineage>
</organism>
<dbReference type="InterPro" id="IPR003113">
    <property type="entry name" value="PI3K_ABD"/>
</dbReference>
<dbReference type="SMART" id="SM00143">
    <property type="entry name" value="PI3K_p85B"/>
    <property type="match status" value="1"/>
</dbReference>
<comment type="caution">
    <text evidence="3">The sequence shown here is derived from an EMBL/GenBank/DDBJ whole genome shotgun (WGS) entry which is preliminary data.</text>
</comment>
<name>A0A8S4QSL3_9NEOP</name>
<dbReference type="AlphaFoldDB" id="A0A8S4QSL3"/>
<reference evidence="3" key="1">
    <citation type="submission" date="2022-03" db="EMBL/GenBank/DDBJ databases">
        <authorList>
            <person name="Lindestad O."/>
        </authorList>
    </citation>
    <scope>NUCLEOTIDE SEQUENCE</scope>
</reference>
<evidence type="ECO:0000259" key="2">
    <source>
        <dbReference type="PROSITE" id="PS51544"/>
    </source>
</evidence>
<dbReference type="PROSITE" id="PS51544">
    <property type="entry name" value="PI3K_ABD"/>
    <property type="match status" value="1"/>
</dbReference>
<accession>A0A8S4QSL3</accession>
<comment type="similarity">
    <text evidence="1">Belongs to the PI3/PI4-kinase family.</text>
</comment>
<dbReference type="EMBL" id="CAKXAJ010017978">
    <property type="protein sequence ID" value="CAH2217348.1"/>
    <property type="molecule type" value="Genomic_DNA"/>
</dbReference>
<protein>
    <submittedName>
        <fullName evidence="3">Jg5657 protein</fullName>
    </submittedName>
</protein>
<feature type="domain" description="PI3K-ABD" evidence="2">
    <location>
        <begin position="18"/>
        <end position="107"/>
    </location>
</feature>
<dbReference type="SUPFAM" id="SSF54236">
    <property type="entry name" value="Ubiquitin-like"/>
    <property type="match status" value="1"/>
</dbReference>
<evidence type="ECO:0000256" key="1">
    <source>
        <dbReference type="PROSITE-ProRule" id="PRU00877"/>
    </source>
</evidence>
<dbReference type="InterPro" id="IPR029071">
    <property type="entry name" value="Ubiquitin-like_domsf"/>
</dbReference>
<dbReference type="OrthoDB" id="67688at2759"/>
<dbReference type="Gene3D" id="3.10.20.770">
    <property type="match status" value="1"/>
</dbReference>
<sequence length="259" mass="30208">MVPAPSCPIAWDYWTATPSDYVELTCLMPNSIFLSLRVSWNATLLGVKEELWDLAMKQPLFGMLREMSGYVFQFINSLAVPEEVDDENKRLRDIKPALGVLMIIERSIQRPGENLLNTQISHLIGKGLNEFDNLRSSEVNDFRMRMRYLAEESLLKRAQSTQLERLRYHCPPRLADLHTVPTSLHSHLNNNCFILVTKVAKTEWQFSRKVNEQQNHSVAFPEYCRMWGSYLIRMENKQFSIFALPCKSSMIIYRPKKYL</sequence>
<dbReference type="Proteomes" id="UP000838756">
    <property type="component" value="Unassembled WGS sequence"/>
</dbReference>